<evidence type="ECO:0000313" key="2">
    <source>
        <dbReference type="EMBL" id="KKD35308.1"/>
    </source>
</evidence>
<sequence length="116" mass="12700">MAGLFGLFGKKSENTESGAFYLDSDDAKTFGNVEFMRQQQEVKKSFPKMSGGQPFKVSDSMTKAAMEMSKPASNGNASTPSSSSSSSFSAPTPSTERRRPDTKMDEFLKMARDMKK</sequence>
<dbReference type="AlphaFoldDB" id="A0A0F5Y970"/>
<organism evidence="2 3">
    <name type="scientific">Limnoraphis robusta CS-951</name>
    <dbReference type="NCBI Taxonomy" id="1637645"/>
    <lineage>
        <taxon>Bacteria</taxon>
        <taxon>Bacillati</taxon>
        <taxon>Cyanobacteriota</taxon>
        <taxon>Cyanophyceae</taxon>
        <taxon>Oscillatoriophycideae</taxon>
        <taxon>Oscillatoriales</taxon>
        <taxon>Sirenicapillariaceae</taxon>
        <taxon>Limnoraphis</taxon>
    </lineage>
</organism>
<name>A0A0F5Y970_9CYAN</name>
<dbReference type="Proteomes" id="UP000033607">
    <property type="component" value="Unassembled WGS sequence"/>
</dbReference>
<proteinExistence type="predicted"/>
<dbReference type="RefSeq" id="WP_046281518.1">
    <property type="nucleotide sequence ID" value="NZ_LATL02000178.1"/>
</dbReference>
<evidence type="ECO:0000256" key="1">
    <source>
        <dbReference type="SAM" id="MobiDB-lite"/>
    </source>
</evidence>
<accession>A0A0F5Y970</accession>
<gene>
    <name evidence="2" type="ORF">WN50_26010</name>
</gene>
<feature type="compositionally biased region" description="Basic and acidic residues" evidence="1">
    <location>
        <begin position="95"/>
        <end position="116"/>
    </location>
</feature>
<dbReference type="PATRIC" id="fig|1637645.4.peg.3491"/>
<dbReference type="OrthoDB" id="427053at2"/>
<evidence type="ECO:0000313" key="3">
    <source>
        <dbReference type="Proteomes" id="UP000033607"/>
    </source>
</evidence>
<feature type="region of interest" description="Disordered" evidence="1">
    <location>
        <begin position="41"/>
        <end position="116"/>
    </location>
</feature>
<protein>
    <submittedName>
        <fullName evidence="2">Uncharacterized protein</fullName>
    </submittedName>
</protein>
<feature type="compositionally biased region" description="Low complexity" evidence="1">
    <location>
        <begin position="71"/>
        <end position="94"/>
    </location>
</feature>
<comment type="caution">
    <text evidence="2">The sequence shown here is derived from an EMBL/GenBank/DDBJ whole genome shotgun (WGS) entry which is preliminary data.</text>
</comment>
<dbReference type="EMBL" id="LATL02000178">
    <property type="protein sequence ID" value="KKD35308.1"/>
    <property type="molecule type" value="Genomic_DNA"/>
</dbReference>
<reference evidence="2 3" key="1">
    <citation type="submission" date="2015-06" db="EMBL/GenBank/DDBJ databases">
        <title>Draft genome assembly of filamentous brackish cyanobacterium Limnoraphis robusta strain CS-951.</title>
        <authorList>
            <person name="Willis A."/>
            <person name="Parks M."/>
            <person name="Burford M.A."/>
        </authorList>
    </citation>
    <scope>NUCLEOTIDE SEQUENCE [LARGE SCALE GENOMIC DNA]</scope>
    <source>
        <strain evidence="2 3">CS-951</strain>
    </source>
</reference>